<name>A0AAW1G059_ZOAVI</name>
<comment type="caution">
    <text evidence="1">The sequence shown here is derived from an EMBL/GenBank/DDBJ whole genome shotgun (WGS) entry which is preliminary data.</text>
</comment>
<accession>A0AAW1G059</accession>
<dbReference type="EMBL" id="JBCEZU010000013">
    <property type="protein sequence ID" value="KAK9540647.1"/>
    <property type="molecule type" value="Genomic_DNA"/>
</dbReference>
<gene>
    <name evidence="1" type="ORF">VZT92_003087</name>
</gene>
<evidence type="ECO:0000313" key="2">
    <source>
        <dbReference type="Proteomes" id="UP001488805"/>
    </source>
</evidence>
<sequence length="82" mass="9422">MYKLVCVPGKHKLLTQPMRQETLFLTASPARDTNQPQDPGRFQGQFPYKNNLPRKRQLGPQTSCTPADSLLPTNCLLLRWRL</sequence>
<reference evidence="1 2" key="1">
    <citation type="journal article" date="2024" name="Genome Biol. Evol.">
        <title>Chromosome-level genome assembly of the viviparous eelpout Zoarces viviparus.</title>
        <authorList>
            <person name="Fuhrmann N."/>
            <person name="Brasseur M.V."/>
            <person name="Bakowski C.E."/>
            <person name="Podsiadlowski L."/>
            <person name="Prost S."/>
            <person name="Krehenwinkel H."/>
            <person name="Mayer C."/>
        </authorList>
    </citation>
    <scope>NUCLEOTIDE SEQUENCE [LARGE SCALE GENOMIC DNA]</scope>
    <source>
        <strain evidence="1">NO-MEL_2022_Ind0_liver</strain>
    </source>
</reference>
<dbReference type="Proteomes" id="UP001488805">
    <property type="component" value="Unassembled WGS sequence"/>
</dbReference>
<organism evidence="1 2">
    <name type="scientific">Zoarces viviparus</name>
    <name type="common">Viviparous eelpout</name>
    <name type="synonym">Blennius viviparus</name>
    <dbReference type="NCBI Taxonomy" id="48416"/>
    <lineage>
        <taxon>Eukaryota</taxon>
        <taxon>Metazoa</taxon>
        <taxon>Chordata</taxon>
        <taxon>Craniata</taxon>
        <taxon>Vertebrata</taxon>
        <taxon>Euteleostomi</taxon>
        <taxon>Actinopterygii</taxon>
        <taxon>Neopterygii</taxon>
        <taxon>Teleostei</taxon>
        <taxon>Neoteleostei</taxon>
        <taxon>Acanthomorphata</taxon>
        <taxon>Eupercaria</taxon>
        <taxon>Perciformes</taxon>
        <taxon>Cottioidei</taxon>
        <taxon>Zoarcales</taxon>
        <taxon>Zoarcidae</taxon>
        <taxon>Zoarcinae</taxon>
        <taxon>Zoarces</taxon>
    </lineage>
</organism>
<proteinExistence type="predicted"/>
<dbReference type="AlphaFoldDB" id="A0AAW1G059"/>
<keyword evidence="2" id="KW-1185">Reference proteome</keyword>
<evidence type="ECO:0000313" key="1">
    <source>
        <dbReference type="EMBL" id="KAK9540647.1"/>
    </source>
</evidence>
<protein>
    <submittedName>
        <fullName evidence="1">Uncharacterized protein</fullName>
    </submittedName>
</protein>